<feature type="compositionally biased region" description="Basic and acidic residues" evidence="1">
    <location>
        <begin position="388"/>
        <end position="399"/>
    </location>
</feature>
<sequence>MSPPEIPTCTLHYTQTPHQNISKPGIRTPWTIFLQSPTHWYTIDFHEQAILESRLSSHSHSISKFSRRKLYDFQLRELDIEPDIYERCPDSDNGEAMIKRVKEFGIVRESIGMRRLLREFGERVRRGEIPVDELFLPPLFLLWLESLNLKPPKTKKSKTKTNSNPNPQPQTSNHKPQKPPETPPQTQNPNFKILLQVSQIQPSNSQESWIWKETRTLLKLTNHSGPNKSGLYIIPNPKLSSSSSPPNFILFSWTHGSLTTIDNTLYARGKCLTFSPPPQHSSTPPPVHLHPLPQNSLTPSPHFAASINRSHFSKHWEEYEVDINQPAIPCIWWEKNITIMEDGVLLREYQDLYKRSKEKGGPRYPPPPPPPPPPPLIPQDPNPCPQEPKPEPELSEKTPKAAVKSPEIPPSPREELTTKVQNSNLDRNPAGLPNPNPDPDPLPIPPPNPPPNPHAN</sequence>
<dbReference type="OrthoDB" id="3564251at2759"/>
<evidence type="ECO:0000313" key="2">
    <source>
        <dbReference type="EMBL" id="KAF5871783.1"/>
    </source>
</evidence>
<gene>
    <name evidence="2" type="ORF">Bfra_008807</name>
</gene>
<comment type="caution">
    <text evidence="2">The sequence shown here is derived from an EMBL/GenBank/DDBJ whole genome shotgun (WGS) entry which is preliminary data.</text>
</comment>
<evidence type="ECO:0000256" key="1">
    <source>
        <dbReference type="SAM" id="MobiDB-lite"/>
    </source>
</evidence>
<feature type="region of interest" description="Disordered" evidence="1">
    <location>
        <begin position="356"/>
        <end position="456"/>
    </location>
</feature>
<dbReference type="EMBL" id="JABFCT010000011">
    <property type="protein sequence ID" value="KAF5871783.1"/>
    <property type="molecule type" value="Genomic_DNA"/>
</dbReference>
<dbReference type="Proteomes" id="UP000531561">
    <property type="component" value="Unassembled WGS sequence"/>
</dbReference>
<feature type="compositionally biased region" description="Pro residues" evidence="1">
    <location>
        <begin position="363"/>
        <end position="387"/>
    </location>
</feature>
<dbReference type="GeneID" id="59262856"/>
<proteinExistence type="predicted"/>
<evidence type="ECO:0000313" key="3">
    <source>
        <dbReference type="Proteomes" id="UP000531561"/>
    </source>
</evidence>
<feature type="region of interest" description="Disordered" evidence="1">
    <location>
        <begin position="152"/>
        <end position="188"/>
    </location>
</feature>
<dbReference type="AlphaFoldDB" id="A0A8H6AQS2"/>
<keyword evidence="3" id="KW-1185">Reference proteome</keyword>
<accession>A0A8H6AQS2</accession>
<protein>
    <submittedName>
        <fullName evidence="2">Uncharacterized protein</fullName>
    </submittedName>
</protein>
<dbReference type="RefSeq" id="XP_037190730.1">
    <property type="nucleotide sequence ID" value="XM_037339164.1"/>
</dbReference>
<name>A0A8H6AQS2_9HELO</name>
<feature type="compositionally biased region" description="Low complexity" evidence="1">
    <location>
        <begin position="160"/>
        <end position="173"/>
    </location>
</feature>
<organism evidence="2 3">
    <name type="scientific">Botrytis fragariae</name>
    <dbReference type="NCBI Taxonomy" id="1964551"/>
    <lineage>
        <taxon>Eukaryota</taxon>
        <taxon>Fungi</taxon>
        <taxon>Dikarya</taxon>
        <taxon>Ascomycota</taxon>
        <taxon>Pezizomycotina</taxon>
        <taxon>Leotiomycetes</taxon>
        <taxon>Helotiales</taxon>
        <taxon>Sclerotiniaceae</taxon>
        <taxon>Botrytis</taxon>
    </lineage>
</organism>
<reference evidence="2 3" key="1">
    <citation type="journal article" date="2020" name="Phytopathology">
        <title>A high-quality genome resource of Botrytis fragariae, a new and rapidly spreading fungal pathogen causing strawberry gray mold in the U.S.A.</title>
        <authorList>
            <person name="Wu Y."/>
            <person name="Saski C.A."/>
            <person name="Schnabel G."/>
            <person name="Xiao S."/>
            <person name="Hu M."/>
        </authorList>
    </citation>
    <scope>NUCLEOTIDE SEQUENCE [LARGE SCALE GENOMIC DNA]</scope>
    <source>
        <strain evidence="2 3">BVB16</strain>
    </source>
</reference>
<feature type="compositionally biased region" description="Pro residues" evidence="1">
    <location>
        <begin position="432"/>
        <end position="456"/>
    </location>
</feature>